<dbReference type="OrthoDB" id="10263384at2759"/>
<dbReference type="GeneID" id="7835394"/>
<evidence type="ECO:0000313" key="3">
    <source>
        <dbReference type="Proteomes" id="UP000009168"/>
    </source>
</evidence>
<keyword evidence="3" id="KW-1185">Reference proteome</keyword>
<proteinExistence type="inferred from homology"/>
<reference evidence="3" key="1">
    <citation type="journal article" date="2006" name="PLoS Biol.">
        <title>Macronuclear genome sequence of the ciliate Tetrahymena thermophila, a model eukaryote.</title>
        <authorList>
            <person name="Eisen J.A."/>
            <person name="Coyne R.S."/>
            <person name="Wu M."/>
            <person name="Wu D."/>
            <person name="Thiagarajan M."/>
            <person name="Wortman J.R."/>
            <person name="Badger J.H."/>
            <person name="Ren Q."/>
            <person name="Amedeo P."/>
            <person name="Jones K.M."/>
            <person name="Tallon L.J."/>
            <person name="Delcher A.L."/>
            <person name="Salzberg S.L."/>
            <person name="Silva J.C."/>
            <person name="Haas B.J."/>
            <person name="Majoros W.H."/>
            <person name="Farzad M."/>
            <person name="Carlton J.M."/>
            <person name="Smith R.K. Jr."/>
            <person name="Garg J."/>
            <person name="Pearlman R.E."/>
            <person name="Karrer K.M."/>
            <person name="Sun L."/>
            <person name="Manning G."/>
            <person name="Elde N.C."/>
            <person name="Turkewitz A.P."/>
            <person name="Asai D.J."/>
            <person name="Wilkes D.E."/>
            <person name="Wang Y."/>
            <person name="Cai H."/>
            <person name="Collins K."/>
            <person name="Stewart B.A."/>
            <person name="Lee S.R."/>
            <person name="Wilamowska K."/>
            <person name="Weinberg Z."/>
            <person name="Ruzzo W.L."/>
            <person name="Wloga D."/>
            <person name="Gaertig J."/>
            <person name="Frankel J."/>
            <person name="Tsao C.-C."/>
            <person name="Gorovsky M.A."/>
            <person name="Keeling P.J."/>
            <person name="Waller R.F."/>
            <person name="Patron N.J."/>
            <person name="Cherry J.M."/>
            <person name="Stover N.A."/>
            <person name="Krieger C.J."/>
            <person name="del Toro C."/>
            <person name="Ryder H.F."/>
            <person name="Williamson S.C."/>
            <person name="Barbeau R.A."/>
            <person name="Hamilton E.P."/>
            <person name="Orias E."/>
        </authorList>
    </citation>
    <scope>NUCLEOTIDE SEQUENCE [LARGE SCALE GENOMIC DNA]</scope>
    <source>
        <strain evidence="3">SB210</strain>
    </source>
</reference>
<dbReference type="InterPro" id="IPR014752">
    <property type="entry name" value="Arrestin-like_C"/>
</dbReference>
<dbReference type="Pfam" id="PF03643">
    <property type="entry name" value="Vps26"/>
    <property type="match status" value="1"/>
</dbReference>
<sequence>MNQQELDVGLTITFDRANSTYKQNDWVTGKVKLEGDVENSKFEIYGLKIKAEGTLQAQNKASNRDLEAVSAHLIPLKLFTHESSIAEMQYVDKDNCEFTFKFKLMANEGEKLIETYVGVYVTVGYEIQAELKLANYQIVKETQNFFVQVNGAGRDMLNTDKYPNPQSISINPDKLKQGSMEKMPRIKIQGVINSDVCMINNDFTGQFELEECEGKIRSIDLQLIRVEQVSNAKGKFQEATEIQLIQVCDGNITKGIEIPLTMMFPKYFCCPNFQWKDFTVEFEVNFIVILYDAFKITLNYPIKLLRN</sequence>
<dbReference type="GO" id="GO:0006886">
    <property type="term" value="P:intracellular protein transport"/>
    <property type="evidence" value="ECO:0007669"/>
    <property type="project" value="InterPro"/>
</dbReference>
<dbReference type="AlphaFoldDB" id="I7LZY1"/>
<dbReference type="Gene3D" id="2.60.40.640">
    <property type="match status" value="2"/>
</dbReference>
<organism evidence="2 3">
    <name type="scientific">Tetrahymena thermophila (strain SB210)</name>
    <dbReference type="NCBI Taxonomy" id="312017"/>
    <lineage>
        <taxon>Eukaryota</taxon>
        <taxon>Sar</taxon>
        <taxon>Alveolata</taxon>
        <taxon>Ciliophora</taxon>
        <taxon>Intramacronucleata</taxon>
        <taxon>Oligohymenophorea</taxon>
        <taxon>Hymenostomatida</taxon>
        <taxon>Tetrahymenina</taxon>
        <taxon>Tetrahymenidae</taxon>
        <taxon>Tetrahymena</taxon>
    </lineage>
</organism>
<dbReference type="Proteomes" id="UP000009168">
    <property type="component" value="Unassembled WGS sequence"/>
</dbReference>
<dbReference type="KEGG" id="tet:TTHERM_00530800"/>
<dbReference type="RefSeq" id="XP_001032785.2">
    <property type="nucleotide sequence ID" value="XM_001032785.2"/>
</dbReference>
<protein>
    <submittedName>
        <fullName evidence="2">Vacuolar protein sorting-associated protein</fullName>
    </submittedName>
</protein>
<gene>
    <name evidence="2" type="ORF">TTHERM_00530800</name>
</gene>
<comment type="similarity">
    <text evidence="1">Belongs to the VPS26 family.</text>
</comment>
<dbReference type="STRING" id="312017.I7LZY1"/>
<dbReference type="InterPro" id="IPR028934">
    <property type="entry name" value="Vps26-related"/>
</dbReference>
<accession>I7LZY1</accession>
<dbReference type="PANTHER" id="PTHR12233">
    <property type="entry name" value="VACUOLAR PROTEIN SORTING 26 RELATED"/>
    <property type="match status" value="1"/>
</dbReference>
<evidence type="ECO:0000313" key="2">
    <source>
        <dbReference type="EMBL" id="EAR85122.2"/>
    </source>
</evidence>
<dbReference type="InParanoid" id="I7LZY1"/>
<evidence type="ECO:0000256" key="1">
    <source>
        <dbReference type="ARBA" id="ARBA00009100"/>
    </source>
</evidence>
<dbReference type="EMBL" id="GG662522">
    <property type="protein sequence ID" value="EAR85122.2"/>
    <property type="molecule type" value="Genomic_DNA"/>
</dbReference>
<name>I7LZY1_TETTS</name>